<accession>A0ACC2UWA9</accession>
<dbReference type="EMBL" id="JASBWR010000156">
    <property type="protein sequence ID" value="KAJ9091041.1"/>
    <property type="molecule type" value="Genomic_DNA"/>
</dbReference>
<gene>
    <name evidence="1" type="primary">SYF1</name>
    <name evidence="1" type="ORF">QFC19_009278</name>
</gene>
<reference evidence="1" key="1">
    <citation type="submission" date="2023-04" db="EMBL/GenBank/DDBJ databases">
        <title>Draft Genome sequencing of Naganishia species isolated from polar environments using Oxford Nanopore Technology.</title>
        <authorList>
            <person name="Leo P."/>
            <person name="Venkateswaran K."/>
        </authorList>
    </citation>
    <scope>NUCLEOTIDE SEQUENCE</scope>
    <source>
        <strain evidence="1">MNA-CCFEE 5261</strain>
    </source>
</reference>
<keyword evidence="2" id="KW-1185">Reference proteome</keyword>
<sequence length="1015" mass="113561">MVSAAAESDLVARLAANFPLTNPVPTPLTHTDLIHPSSIVTEEDLILNSDNLRAWLNYINNVRDRINKSQADIEPDVSVEGSLLGPLASAASRRGLQELTMIYERALAIFPTSFKLWKLYMTTRQMYVLGPVTEAASKARRQHALRGARTKTDVTEMLAAAEQEYQWIGGLNGLIGFEEWKSLFATGERMLSCLSNGELLGIGFGDGCSRQVTGLLLRETFQQLTMEGTLSNLSQVDPSLTERHITHLLNSTPARPLPAAKYLLSLARKAQRGEYTPLEGKSAYQLFVDFIELTEAYAEDIGLDMEEVEAARAEAAKLAAVQPEKTGDGNAGAEPASVNGKLIRFEGPPVALSEAAAKGMAGVATTGGSNKKQPAEVYDEDVDPASSRKLDIEKIIKSDGLAIYRDQAGRLWSGLATYWIKRGDFDQATATFEQGIATVLTIRDFTQIFDAYAEFSETLISTLMSAISDPDSDEDPESIEEMETDLDKRMADFEALMDRRPFLVNDVLLRRNPNDVVEWEKRIALHGDDDEKVVETYNRAIETINPRKAVGPLYPIYVNFAKFYEEGGSQDPESGEPRNAPDLDAARQIFEKATRVPYKNVDDLTEVWCEFAEMELRQENYDEAIRVMQRATTIPRNTKVNFYDENLSVQARLFKSLKLWSFYVDLEESIGTVESTKAVYDKIMELKIANAQVIVNYAQFLEENKYYEESFKVYERGIDLFQYPVAFELWNIYLTKFVDRYGGSKLERTRDLFEQALEKCPQKFCKPLFLMYAQLEEEHGLAKRAMNIYDRAATAVQDADKFDMYTVYIAKATANYGLPATRPIYQRAIEVLPDRQTAEMCLRFAAMERKLGEIDRARAIYAHASQFCDPRTSPEFWREWNSFEIDTGSEDTFREMLRIKRSVQAAFNTEASYLVAQAEAARKGLASKDADGNNAQNEDEDDEDAADPMARMERDAAPSKAATTAGPSFVRAAKPAATGGDVQVVDDDVDADAAGANPDAINMDDLDDDEDDEDE</sequence>
<evidence type="ECO:0000313" key="1">
    <source>
        <dbReference type="EMBL" id="KAJ9091041.1"/>
    </source>
</evidence>
<protein>
    <submittedName>
        <fullName evidence="1">Pre-mRNA-splicing factor syf1</fullName>
    </submittedName>
</protein>
<organism evidence="1 2">
    <name type="scientific">Naganishia cerealis</name>
    <dbReference type="NCBI Taxonomy" id="610337"/>
    <lineage>
        <taxon>Eukaryota</taxon>
        <taxon>Fungi</taxon>
        <taxon>Dikarya</taxon>
        <taxon>Basidiomycota</taxon>
        <taxon>Agaricomycotina</taxon>
        <taxon>Tremellomycetes</taxon>
        <taxon>Filobasidiales</taxon>
        <taxon>Filobasidiaceae</taxon>
        <taxon>Naganishia</taxon>
    </lineage>
</organism>
<dbReference type="Proteomes" id="UP001241377">
    <property type="component" value="Unassembled WGS sequence"/>
</dbReference>
<name>A0ACC2UWA9_9TREE</name>
<comment type="caution">
    <text evidence="1">The sequence shown here is derived from an EMBL/GenBank/DDBJ whole genome shotgun (WGS) entry which is preliminary data.</text>
</comment>
<proteinExistence type="predicted"/>
<evidence type="ECO:0000313" key="2">
    <source>
        <dbReference type="Proteomes" id="UP001241377"/>
    </source>
</evidence>